<dbReference type="AlphaFoldDB" id="U2IJQ2"/>
<protein>
    <submittedName>
        <fullName evidence="1">Uncharacterized protein</fullName>
    </submittedName>
</protein>
<gene>
    <name evidence="1" type="ORF">HMPREF1557_01853</name>
</gene>
<dbReference type="Proteomes" id="UP000016617">
    <property type="component" value="Unassembled WGS sequence"/>
</dbReference>
<reference evidence="1 2" key="1">
    <citation type="submission" date="2013-06" db="EMBL/GenBank/DDBJ databases">
        <authorList>
            <person name="Weinstock G."/>
            <person name="Sodergren E."/>
            <person name="Lobos E.A."/>
            <person name="Fulton L."/>
            <person name="Fulton R."/>
            <person name="Courtney L."/>
            <person name="Fronick C."/>
            <person name="O'Laughlin M."/>
            <person name="Godfrey J."/>
            <person name="Wilson R.M."/>
            <person name="Miner T."/>
            <person name="Farmer C."/>
            <person name="Delehaunty K."/>
            <person name="Cordes M."/>
            <person name="Minx P."/>
            <person name="Tomlinson C."/>
            <person name="Chen J."/>
            <person name="Wollam A."/>
            <person name="Pepin K.H."/>
            <person name="Bhonagiri V."/>
            <person name="Zhang X."/>
            <person name="Warren W."/>
            <person name="Mitreva M."/>
            <person name="Mardis E.R."/>
            <person name="Wilson R.K."/>
        </authorList>
    </citation>
    <scope>NUCLEOTIDE SEQUENCE [LARGE SCALE GENOMIC DNA]</scope>
    <source>
        <strain evidence="1 2">W1703</strain>
    </source>
</reference>
<dbReference type="HOGENOM" id="CLU_2319009_0_0_9"/>
<name>U2IJQ2_9STRE</name>
<organism evidence="1 2">
    <name type="scientific">Streptococcus sobrinus W1703</name>
    <dbReference type="NCBI Taxonomy" id="1227275"/>
    <lineage>
        <taxon>Bacteria</taxon>
        <taxon>Bacillati</taxon>
        <taxon>Bacillota</taxon>
        <taxon>Bacilli</taxon>
        <taxon>Lactobacillales</taxon>
        <taxon>Streptococcaceae</taxon>
        <taxon>Streptococcus</taxon>
    </lineage>
</organism>
<comment type="caution">
    <text evidence="1">The sequence shown here is derived from an EMBL/GenBank/DDBJ whole genome shotgun (WGS) entry which is preliminary data.</text>
</comment>
<sequence>MTKKKSPHLGIFPEGFRWARFYGQAVGLVIRKNFAELVTISKFNDAVVMIIKGSRIGLAETTSDTFFWNNRDFHSIILVRNYFFYKGGQYVKETMGNTN</sequence>
<proteinExistence type="predicted"/>
<evidence type="ECO:0000313" key="1">
    <source>
        <dbReference type="EMBL" id="ERJ74111.1"/>
    </source>
</evidence>
<evidence type="ECO:0000313" key="2">
    <source>
        <dbReference type="Proteomes" id="UP000016617"/>
    </source>
</evidence>
<accession>U2IJQ2</accession>
<dbReference type="EMBL" id="AWVA01000110">
    <property type="protein sequence ID" value="ERJ74111.1"/>
    <property type="molecule type" value="Genomic_DNA"/>
</dbReference>